<feature type="compositionally biased region" description="Basic and acidic residues" evidence="9">
    <location>
        <begin position="265"/>
        <end position="276"/>
    </location>
</feature>
<dbReference type="PANTHER" id="PTHR21426">
    <property type="entry name" value="EXOCYST COMPLEX COMPONENT 8"/>
    <property type="match status" value="1"/>
</dbReference>
<dbReference type="InterPro" id="IPR016159">
    <property type="entry name" value="Cullin_repeat-like_dom_sf"/>
</dbReference>
<dbReference type="InterPro" id="IPR042561">
    <property type="entry name" value="Exo84_C_1"/>
</dbReference>
<dbReference type="PANTHER" id="PTHR21426:SF12">
    <property type="entry name" value="EXOCYST COMPLEX COMPONENT 8"/>
    <property type="match status" value="1"/>
</dbReference>
<evidence type="ECO:0000256" key="4">
    <source>
        <dbReference type="ARBA" id="ARBA00007210"/>
    </source>
</evidence>
<dbReference type="Pfam" id="PF08700">
    <property type="entry name" value="VPS51_Exo84_N"/>
    <property type="match status" value="1"/>
</dbReference>
<evidence type="ECO:0000313" key="11">
    <source>
        <dbReference type="EMBL" id="EZA55954.1"/>
    </source>
</evidence>
<feature type="domain" description="PH" evidence="10">
    <location>
        <begin position="149"/>
        <end position="254"/>
    </location>
</feature>
<comment type="function">
    <text evidence="1">Component of the exocyst complex involved in the docking of exocytic vesicles with fusion sites on the plasma membrane.</text>
</comment>
<dbReference type="SUPFAM" id="SSF74788">
    <property type="entry name" value="Cullin repeat-like"/>
    <property type="match status" value="1"/>
</dbReference>
<dbReference type="Gene3D" id="2.30.29.30">
    <property type="entry name" value="Pleckstrin-homology domain (PH domain)/Phosphotyrosine-binding domain (PTB)"/>
    <property type="match status" value="1"/>
</dbReference>
<dbReference type="GO" id="GO:0015031">
    <property type="term" value="P:protein transport"/>
    <property type="evidence" value="ECO:0007669"/>
    <property type="project" value="UniProtKB-KW"/>
</dbReference>
<dbReference type="Pfam" id="PF16528">
    <property type="entry name" value="Exo84_C"/>
    <property type="match status" value="1"/>
</dbReference>
<evidence type="ECO:0000256" key="6">
    <source>
        <dbReference type="ARBA" id="ARBA00022448"/>
    </source>
</evidence>
<dbReference type="GO" id="GO:0048471">
    <property type="term" value="C:perinuclear region of cytoplasm"/>
    <property type="evidence" value="ECO:0007669"/>
    <property type="project" value="UniProtKB-SubCell"/>
</dbReference>
<dbReference type="Gene3D" id="1.20.58.1210">
    <property type="entry name" value="Exo84p, N-terminal helical domain"/>
    <property type="match status" value="1"/>
</dbReference>
<dbReference type="GO" id="GO:0006887">
    <property type="term" value="P:exocytosis"/>
    <property type="evidence" value="ECO:0007669"/>
    <property type="project" value="UniProtKB-KW"/>
</dbReference>
<comment type="subcellular location">
    <subcellularLocation>
        <location evidence="3">Cell projection</location>
        <location evidence="3">Growth cone</location>
    </subcellularLocation>
    <subcellularLocation>
        <location evidence="2">Cytoplasm</location>
        <location evidence="2">Perinuclear region</location>
    </subcellularLocation>
</comment>
<feature type="region of interest" description="Disordered" evidence="9">
    <location>
        <begin position="686"/>
        <end position="709"/>
    </location>
</feature>
<dbReference type="Gene3D" id="1.20.58.1220">
    <property type="entry name" value="Exo84p, C-terminal helical domain"/>
    <property type="match status" value="1"/>
</dbReference>
<dbReference type="STRING" id="2015173.A0A026WLH8"/>
<evidence type="ECO:0000256" key="5">
    <source>
        <dbReference type="ARBA" id="ARBA00017509"/>
    </source>
</evidence>
<keyword evidence="8" id="KW-0653">Protein transport</keyword>
<name>A0A026WLH8_OOCBI</name>
<evidence type="ECO:0000256" key="1">
    <source>
        <dbReference type="ARBA" id="ARBA00002660"/>
    </source>
</evidence>
<organism evidence="11 12">
    <name type="scientific">Ooceraea biroi</name>
    <name type="common">Clonal raider ant</name>
    <name type="synonym">Cerapachys biroi</name>
    <dbReference type="NCBI Taxonomy" id="2015173"/>
    <lineage>
        <taxon>Eukaryota</taxon>
        <taxon>Metazoa</taxon>
        <taxon>Ecdysozoa</taxon>
        <taxon>Arthropoda</taxon>
        <taxon>Hexapoda</taxon>
        <taxon>Insecta</taxon>
        <taxon>Pterygota</taxon>
        <taxon>Neoptera</taxon>
        <taxon>Endopterygota</taxon>
        <taxon>Hymenoptera</taxon>
        <taxon>Apocrita</taxon>
        <taxon>Aculeata</taxon>
        <taxon>Formicoidea</taxon>
        <taxon>Formicidae</taxon>
        <taxon>Dorylinae</taxon>
        <taxon>Ooceraea</taxon>
    </lineage>
</organism>
<comment type="similarity">
    <text evidence="4">Belongs to the EXO84 family.</text>
</comment>
<sequence length="709" mass="79336">MADNLAKVFAAEDFNPEKFVKELSAQCVGADELRQQRAKIQELANNTSAQLKRNVYQNYMQFIETAKEISHLESEMYQLSQLLSEQRALLSTLGSTRTAGVVFEDLSESQQENSANSVSKEEEQKQKLIQLIENVEGAMSLAETPGRVCLHEGSLLELDPLEGTPLKRIHAYLFSDVLMVASWLANGGRRGPPRYKMQAVYNLETLAIVNVRDHGTVKLAFKLLAFSDTRVFQCATATSKKEWLDKCEQAKRAKLAGENSTDAPDNDKHPKEDKVTPSRSMSLDSNTLGIDDDDSEYHEPLPEWVLEVAEDLDSCIAQRHFEEAYSLLEKAKAYLKDAHPTPLLTEIQAKVNERGRSLVNVLTKELELSAEAKSLQGGGLRSARRAVKLLIQLNRSAQGCHLYLRLCSAVLKARLKRIKREGTIMAYVKQLSAIAFSNMAEIAKEFLKTFPQSTNCTSALVVWCSQEVKHLTSHLAKQLFVPQVVLSTLVECIVAVRSHCDQLTQLGMDFRYQLDGQLRSPLARAIQDAGKNCIDTAKLHVTEDTWRPTNLETSQNLQKLLSELDDLGIGLPPLYATNDCWIPLTYNTLTFSKIYVSLLEDCLSIATSELMSTIDGVLVSVMRVEVQHLVVSLTDPKLKQERKLVQSNAAYIRDVIIARGLELYKSATNQKFTKLLALKEQIVFESPSPTKPKPAPRTSVPKYSTTEYL</sequence>
<dbReference type="GO" id="GO:0006893">
    <property type="term" value="P:Golgi to plasma membrane transport"/>
    <property type="evidence" value="ECO:0007669"/>
    <property type="project" value="TreeGrafter"/>
</dbReference>
<reference evidence="11 12" key="1">
    <citation type="journal article" date="2014" name="Curr. Biol.">
        <title>The genome of the clonal raider ant Cerapachys biroi.</title>
        <authorList>
            <person name="Oxley P.R."/>
            <person name="Ji L."/>
            <person name="Fetter-Pruneda I."/>
            <person name="McKenzie S.K."/>
            <person name="Li C."/>
            <person name="Hu H."/>
            <person name="Zhang G."/>
            <person name="Kronauer D.J."/>
        </authorList>
    </citation>
    <scope>NUCLEOTIDE SEQUENCE [LARGE SCALE GENOMIC DNA]</scope>
</reference>
<accession>A0A026WLH8</accession>
<keyword evidence="7" id="KW-0268">Exocytosis</keyword>
<gene>
    <name evidence="11" type="ORF">X777_03639</name>
</gene>
<dbReference type="InterPro" id="IPR011993">
    <property type="entry name" value="PH-like_dom_sf"/>
</dbReference>
<keyword evidence="12" id="KW-1185">Reference proteome</keyword>
<dbReference type="OMA" id="AAWLPNR"/>
<dbReference type="InterPro" id="IPR032403">
    <property type="entry name" value="Exo84_C"/>
</dbReference>
<dbReference type="GO" id="GO:0030426">
    <property type="term" value="C:growth cone"/>
    <property type="evidence" value="ECO:0007669"/>
    <property type="project" value="UniProtKB-SubCell"/>
</dbReference>
<evidence type="ECO:0000256" key="8">
    <source>
        <dbReference type="ARBA" id="ARBA00022927"/>
    </source>
</evidence>
<proteinExistence type="inferred from homology"/>
<evidence type="ECO:0000256" key="3">
    <source>
        <dbReference type="ARBA" id="ARBA00004624"/>
    </source>
</evidence>
<feature type="region of interest" description="Disordered" evidence="9">
    <location>
        <begin position="254"/>
        <end position="294"/>
    </location>
</feature>
<dbReference type="SUPFAM" id="SSF50729">
    <property type="entry name" value="PH domain-like"/>
    <property type="match status" value="1"/>
</dbReference>
<dbReference type="InterPro" id="IPR042560">
    <property type="entry name" value="Exo84_C_2"/>
</dbReference>
<protein>
    <recommendedName>
        <fullName evidence="5">Exocyst complex component 8</fullName>
    </recommendedName>
</protein>
<dbReference type="InterPro" id="IPR001849">
    <property type="entry name" value="PH_domain"/>
</dbReference>
<dbReference type="EMBL" id="KK107182">
    <property type="protein sequence ID" value="EZA55954.1"/>
    <property type="molecule type" value="Genomic_DNA"/>
</dbReference>
<feature type="compositionally biased region" description="Polar residues" evidence="9">
    <location>
        <begin position="277"/>
        <end position="288"/>
    </location>
</feature>
<evidence type="ECO:0000256" key="7">
    <source>
        <dbReference type="ARBA" id="ARBA00022483"/>
    </source>
</evidence>
<evidence type="ECO:0000256" key="9">
    <source>
        <dbReference type="SAM" id="MobiDB-lite"/>
    </source>
</evidence>
<evidence type="ECO:0000256" key="2">
    <source>
        <dbReference type="ARBA" id="ARBA00004556"/>
    </source>
</evidence>
<dbReference type="InterPro" id="IPR033961">
    <property type="entry name" value="Exo84"/>
</dbReference>
<evidence type="ECO:0000313" key="12">
    <source>
        <dbReference type="Proteomes" id="UP000053097"/>
    </source>
</evidence>
<dbReference type="SMART" id="SM00233">
    <property type="entry name" value="PH"/>
    <property type="match status" value="1"/>
</dbReference>
<evidence type="ECO:0000259" key="10">
    <source>
        <dbReference type="SMART" id="SM00233"/>
    </source>
</evidence>
<dbReference type="CDD" id="cd01226">
    <property type="entry name" value="PH_RalBD_exo84"/>
    <property type="match status" value="1"/>
</dbReference>
<dbReference type="GO" id="GO:0000145">
    <property type="term" value="C:exocyst"/>
    <property type="evidence" value="ECO:0007669"/>
    <property type="project" value="InterPro"/>
</dbReference>
<keyword evidence="6" id="KW-0813">Transport</keyword>
<dbReference type="AlphaFoldDB" id="A0A026WLH8"/>
<dbReference type="OrthoDB" id="642193at2759"/>
<dbReference type="Proteomes" id="UP000053097">
    <property type="component" value="Unassembled WGS sequence"/>
</dbReference>